<keyword evidence="4" id="KW-0233">DNA recombination</keyword>
<dbReference type="EMBL" id="JAKOGI010002952">
    <property type="protein sequence ID" value="KAJ8421051.1"/>
    <property type="molecule type" value="Genomic_DNA"/>
</dbReference>
<dbReference type="GO" id="GO:0003910">
    <property type="term" value="F:DNA ligase (ATP) activity"/>
    <property type="evidence" value="ECO:0007669"/>
    <property type="project" value="InterPro"/>
</dbReference>
<dbReference type="OrthoDB" id="206088at2759"/>
<comment type="similarity">
    <text evidence="1">Belongs to the ATP-dependent DNA ligase family.</text>
</comment>
<evidence type="ECO:0000313" key="9">
    <source>
        <dbReference type="Proteomes" id="UP001153076"/>
    </source>
</evidence>
<feature type="domain" description="DNA ligase ATP-dependent N-terminal" evidence="7">
    <location>
        <begin position="187"/>
        <end position="236"/>
    </location>
</feature>
<evidence type="ECO:0000313" key="8">
    <source>
        <dbReference type="EMBL" id="KAJ8421051.1"/>
    </source>
</evidence>
<evidence type="ECO:0000256" key="1">
    <source>
        <dbReference type="ARBA" id="ARBA00007572"/>
    </source>
</evidence>
<protein>
    <recommendedName>
        <fullName evidence="7">DNA ligase ATP-dependent N-terminal domain-containing protein</fullName>
    </recommendedName>
</protein>
<dbReference type="GO" id="GO:0006273">
    <property type="term" value="P:lagging strand elongation"/>
    <property type="evidence" value="ECO:0007669"/>
    <property type="project" value="TreeGrafter"/>
</dbReference>
<name>A0A9Q1GKX1_9CARY</name>
<dbReference type="Pfam" id="PF04675">
    <property type="entry name" value="DNA_ligase_A_N"/>
    <property type="match status" value="1"/>
</dbReference>
<dbReference type="Proteomes" id="UP001153076">
    <property type="component" value="Unassembled WGS sequence"/>
</dbReference>
<proteinExistence type="inferred from homology"/>
<dbReference type="InterPro" id="IPR036599">
    <property type="entry name" value="DNA_ligase_N_sf"/>
</dbReference>
<evidence type="ECO:0000256" key="2">
    <source>
        <dbReference type="ARBA" id="ARBA00022598"/>
    </source>
</evidence>
<keyword evidence="9" id="KW-1185">Reference proteome</keyword>
<dbReference type="GO" id="GO:0006310">
    <property type="term" value="P:DNA recombination"/>
    <property type="evidence" value="ECO:0007669"/>
    <property type="project" value="UniProtKB-KW"/>
</dbReference>
<dbReference type="GO" id="GO:0005739">
    <property type="term" value="C:mitochondrion"/>
    <property type="evidence" value="ECO:0007669"/>
    <property type="project" value="TreeGrafter"/>
</dbReference>
<dbReference type="GO" id="GO:0005634">
    <property type="term" value="C:nucleus"/>
    <property type="evidence" value="ECO:0007669"/>
    <property type="project" value="TreeGrafter"/>
</dbReference>
<comment type="caution">
    <text evidence="8">The sequence shown here is derived from an EMBL/GenBank/DDBJ whole genome shotgun (WGS) entry which is preliminary data.</text>
</comment>
<gene>
    <name evidence="8" type="ORF">Cgig2_015011</name>
</gene>
<reference evidence="8" key="1">
    <citation type="submission" date="2022-04" db="EMBL/GenBank/DDBJ databases">
        <title>Carnegiea gigantea Genome sequencing and assembly v2.</title>
        <authorList>
            <person name="Copetti D."/>
            <person name="Sanderson M.J."/>
            <person name="Burquez A."/>
            <person name="Wojciechowski M.F."/>
        </authorList>
    </citation>
    <scope>NUCLEOTIDE SEQUENCE</scope>
    <source>
        <strain evidence="8">SGP5-SGP5p</strain>
        <tissue evidence="8">Aerial part</tissue>
    </source>
</reference>
<evidence type="ECO:0000259" key="7">
    <source>
        <dbReference type="Pfam" id="PF04675"/>
    </source>
</evidence>
<dbReference type="AlphaFoldDB" id="A0A9Q1GKX1"/>
<dbReference type="GO" id="GO:0006281">
    <property type="term" value="P:DNA repair"/>
    <property type="evidence" value="ECO:0007669"/>
    <property type="project" value="UniProtKB-KW"/>
</dbReference>
<evidence type="ECO:0000256" key="3">
    <source>
        <dbReference type="ARBA" id="ARBA00022763"/>
    </source>
</evidence>
<feature type="region of interest" description="Disordered" evidence="6">
    <location>
        <begin position="20"/>
        <end position="41"/>
    </location>
</feature>
<keyword evidence="3" id="KW-0227">DNA damage</keyword>
<dbReference type="PANTHER" id="PTHR45674:SF4">
    <property type="entry name" value="DNA LIGASE 1"/>
    <property type="match status" value="1"/>
</dbReference>
<organism evidence="8 9">
    <name type="scientific">Carnegiea gigantea</name>
    <dbReference type="NCBI Taxonomy" id="171969"/>
    <lineage>
        <taxon>Eukaryota</taxon>
        <taxon>Viridiplantae</taxon>
        <taxon>Streptophyta</taxon>
        <taxon>Embryophyta</taxon>
        <taxon>Tracheophyta</taxon>
        <taxon>Spermatophyta</taxon>
        <taxon>Magnoliopsida</taxon>
        <taxon>eudicotyledons</taxon>
        <taxon>Gunneridae</taxon>
        <taxon>Pentapetalae</taxon>
        <taxon>Caryophyllales</taxon>
        <taxon>Cactineae</taxon>
        <taxon>Cactaceae</taxon>
        <taxon>Cactoideae</taxon>
        <taxon>Echinocereeae</taxon>
        <taxon>Carnegiea</taxon>
    </lineage>
</organism>
<dbReference type="Gene3D" id="1.10.3260.10">
    <property type="entry name" value="DNA ligase, ATP-dependent, N-terminal domain"/>
    <property type="match status" value="1"/>
</dbReference>
<dbReference type="SUPFAM" id="SSF117018">
    <property type="entry name" value="ATP-dependent DNA ligase DNA-binding domain"/>
    <property type="match status" value="1"/>
</dbReference>
<evidence type="ECO:0000256" key="4">
    <source>
        <dbReference type="ARBA" id="ARBA00023172"/>
    </source>
</evidence>
<evidence type="ECO:0000256" key="6">
    <source>
        <dbReference type="SAM" id="MobiDB-lite"/>
    </source>
</evidence>
<dbReference type="InterPro" id="IPR050191">
    <property type="entry name" value="ATP-dep_DNA_ligase"/>
</dbReference>
<keyword evidence="5" id="KW-0234">DNA repair</keyword>
<dbReference type="InterPro" id="IPR012308">
    <property type="entry name" value="DNA_ligase_ATP-dep_N"/>
</dbReference>
<keyword evidence="2" id="KW-0436">Ligase</keyword>
<evidence type="ECO:0000256" key="5">
    <source>
        <dbReference type="ARBA" id="ARBA00023204"/>
    </source>
</evidence>
<dbReference type="GO" id="GO:0003677">
    <property type="term" value="F:DNA binding"/>
    <property type="evidence" value="ECO:0007669"/>
    <property type="project" value="InterPro"/>
</dbReference>
<dbReference type="PANTHER" id="PTHR45674">
    <property type="entry name" value="DNA LIGASE 1/3 FAMILY MEMBER"/>
    <property type="match status" value="1"/>
</dbReference>
<accession>A0A9Q1GKX1</accession>
<sequence>MVFLQVSLRGRVDRHAKARLEEEEEQIEPSSAARASHALPFPGGSDGGRIATNMLWTLIKCAAPPDLLAVLYSAPHEGHSDLGIGPKHLIHILTEAYCTTEVEINRHYEQFSIVSCRLIGPVNKKTFRFIGIGRSGACCASKGFISDHNSQSASLDSCQSPRNISAYCEGPIHGLPGILFFIFREFGKNSKKKKTNHVRAILVAARDCEPKYLIRLLLKDKLRIGPSELSLLEALACAAAYAKNSSKSHQSDLSKAIDILKGVHSMVPVYDKILPALLDGGVWNLAETCSFSLGIPCEPMLLLQLNQCRRL</sequence>